<reference evidence="7" key="1">
    <citation type="journal article" date="2022" name="bioRxiv">
        <title>Sequencing and chromosome-scale assembly of the giantPleurodeles waltlgenome.</title>
        <authorList>
            <person name="Brown T."/>
            <person name="Elewa A."/>
            <person name="Iarovenko S."/>
            <person name="Subramanian E."/>
            <person name="Araus A.J."/>
            <person name="Petzold A."/>
            <person name="Susuki M."/>
            <person name="Suzuki K.-i.T."/>
            <person name="Hayashi T."/>
            <person name="Toyoda A."/>
            <person name="Oliveira C."/>
            <person name="Osipova E."/>
            <person name="Leigh N.D."/>
            <person name="Simon A."/>
            <person name="Yun M.H."/>
        </authorList>
    </citation>
    <scope>NUCLEOTIDE SEQUENCE</scope>
    <source>
        <strain evidence="7">20211129_DDA</strain>
        <tissue evidence="7">Liver</tissue>
    </source>
</reference>
<dbReference type="GO" id="GO:0036064">
    <property type="term" value="C:ciliary basal body"/>
    <property type="evidence" value="ECO:0007669"/>
    <property type="project" value="TreeGrafter"/>
</dbReference>
<organism evidence="7 8">
    <name type="scientific">Pleurodeles waltl</name>
    <name type="common">Iberian ribbed newt</name>
    <dbReference type="NCBI Taxonomy" id="8319"/>
    <lineage>
        <taxon>Eukaryota</taxon>
        <taxon>Metazoa</taxon>
        <taxon>Chordata</taxon>
        <taxon>Craniata</taxon>
        <taxon>Vertebrata</taxon>
        <taxon>Euteleostomi</taxon>
        <taxon>Amphibia</taxon>
        <taxon>Batrachia</taxon>
        <taxon>Caudata</taxon>
        <taxon>Salamandroidea</taxon>
        <taxon>Salamandridae</taxon>
        <taxon>Pleurodelinae</taxon>
        <taxon>Pleurodeles</taxon>
    </lineage>
</organism>
<evidence type="ECO:0000259" key="6">
    <source>
        <dbReference type="Pfam" id="PF13870"/>
    </source>
</evidence>
<dbReference type="Pfam" id="PF13870">
    <property type="entry name" value="CCDC113_CCDC96_CC"/>
    <property type="match status" value="1"/>
</dbReference>
<comment type="caution">
    <text evidence="7">The sequence shown here is derived from an EMBL/GenBank/DDBJ whole genome shotgun (WGS) entry which is preliminary data.</text>
</comment>
<name>A0AAV7WM46_PLEWA</name>
<dbReference type="Proteomes" id="UP001066276">
    <property type="component" value="Chromosome 1_1"/>
</dbReference>
<evidence type="ECO:0000256" key="5">
    <source>
        <dbReference type="SAM" id="MobiDB-lite"/>
    </source>
</evidence>
<keyword evidence="2 4" id="KW-0175">Coiled coil</keyword>
<proteinExistence type="predicted"/>
<accession>A0AAV7WM46</accession>
<feature type="coiled-coil region" evidence="4">
    <location>
        <begin position="298"/>
        <end position="470"/>
    </location>
</feature>
<feature type="compositionally biased region" description="Low complexity" evidence="5">
    <location>
        <begin position="97"/>
        <end position="106"/>
    </location>
</feature>
<feature type="compositionally biased region" description="Acidic residues" evidence="5">
    <location>
        <begin position="155"/>
        <end position="181"/>
    </location>
</feature>
<dbReference type="EMBL" id="JANPWB010000001">
    <property type="protein sequence ID" value="KAJ1214011.1"/>
    <property type="molecule type" value="Genomic_DNA"/>
</dbReference>
<dbReference type="PANTHER" id="PTHR15654">
    <property type="entry name" value="COILED-COIL DOMAIN-CONTAINING PROTEIN 113-RELATED"/>
    <property type="match status" value="1"/>
</dbReference>
<feature type="compositionally biased region" description="Low complexity" evidence="5">
    <location>
        <begin position="52"/>
        <end position="64"/>
    </location>
</feature>
<evidence type="ECO:0000313" key="7">
    <source>
        <dbReference type="EMBL" id="KAJ1214011.1"/>
    </source>
</evidence>
<sequence length="553" mass="61790">MASDGAAEQGDLQDNRQELGVTESGMEDRDHAAKGAPEPDTAPVESTEHGASADVTSSAVAVPSTPTPHSPAPDIQSPINTPTPDAPALIDTPASGAPVAIDAPAPIDTPVPGTPGVDTSSPAAAEPSDIPAPSTPETEEALEVKAALSKITESPPEEDAIPEEEETDVQADEGDLSEEQDTSPHATTSILEEEEEGVEEEEEGVEEEGVGAEEEEEEALPTEEDVHAELLERCRSLLMEREKILLQNGQHQQKLYYYFRRKKAEETARRAPVLVLQKPVADQEHRYIRYLSMLGELRHQYAQDSEFYNEQMEEMRAQCQEKVDKVNEEWRLFQRQKREVALSVLTGKKGRHVASKDLEELQAKEQQKEDALIQVRLENIKLKNKINRFEVALKAKEELADGLHLIDFEQLKIENQNFNEKIEERNEELLKLRKKITGTVQVLSHLKEKLQFVQAENQVKKEQLMETEALVAQKRDVLTKTKQARDSLRISNVKLQNKCGLLGNEMLLRDFEGNVDATEELGQKLENLKRRHAELILTSNGLRKKIEVTKSSV</sequence>
<protein>
    <recommendedName>
        <fullName evidence="6">CCDC113/CCDC96 coiled-coil domain-containing protein</fullName>
    </recommendedName>
</protein>
<evidence type="ECO:0000256" key="2">
    <source>
        <dbReference type="ARBA" id="ARBA00023054"/>
    </source>
</evidence>
<dbReference type="InterPro" id="IPR025254">
    <property type="entry name" value="CCDC113/CCDC96_CC"/>
</dbReference>
<evidence type="ECO:0000256" key="4">
    <source>
        <dbReference type="SAM" id="Coils"/>
    </source>
</evidence>
<dbReference type="GO" id="GO:0060271">
    <property type="term" value="P:cilium assembly"/>
    <property type="evidence" value="ECO:0007669"/>
    <property type="project" value="TreeGrafter"/>
</dbReference>
<feature type="domain" description="CCDC113/CCDC96 coiled-coil" evidence="6">
    <location>
        <begin position="366"/>
        <end position="535"/>
    </location>
</feature>
<keyword evidence="8" id="KW-1185">Reference proteome</keyword>
<evidence type="ECO:0000313" key="8">
    <source>
        <dbReference type="Proteomes" id="UP001066276"/>
    </source>
</evidence>
<comment type="subcellular location">
    <subcellularLocation>
        <location evidence="1">Cell projection</location>
        <location evidence="1">Cilium</location>
    </subcellularLocation>
</comment>
<dbReference type="PANTHER" id="PTHR15654:SF1">
    <property type="entry name" value="COILED-COIL DOMAIN-CONTAINING PROTEIN 96"/>
    <property type="match status" value="1"/>
</dbReference>
<dbReference type="AlphaFoldDB" id="A0AAV7WM46"/>
<dbReference type="InterPro" id="IPR051885">
    <property type="entry name" value="CC_CF"/>
</dbReference>
<evidence type="ECO:0000256" key="1">
    <source>
        <dbReference type="ARBA" id="ARBA00004138"/>
    </source>
</evidence>
<feature type="compositionally biased region" description="Acidic residues" evidence="5">
    <location>
        <begin position="191"/>
        <end position="223"/>
    </location>
</feature>
<gene>
    <name evidence="7" type="ORF">NDU88_001639</name>
</gene>
<evidence type="ECO:0000256" key="3">
    <source>
        <dbReference type="ARBA" id="ARBA00023273"/>
    </source>
</evidence>
<feature type="coiled-coil region" evidence="4">
    <location>
        <begin position="518"/>
        <end position="545"/>
    </location>
</feature>
<keyword evidence="3" id="KW-0966">Cell projection</keyword>
<dbReference type="GO" id="GO:0005930">
    <property type="term" value="C:axoneme"/>
    <property type="evidence" value="ECO:0007669"/>
    <property type="project" value="TreeGrafter"/>
</dbReference>
<feature type="region of interest" description="Disordered" evidence="5">
    <location>
        <begin position="1"/>
        <end position="225"/>
    </location>
</feature>